<feature type="chain" id="PRO_5043416650" evidence="2">
    <location>
        <begin position="21"/>
        <end position="208"/>
    </location>
</feature>
<evidence type="ECO:0000256" key="2">
    <source>
        <dbReference type="SAM" id="SignalP"/>
    </source>
</evidence>
<sequence length="208" mass="23278">MSSSTLIMRFHMLSIVLSNASPIRDEILMVDVKEWILSKNREFFVRGIDRLPSKWEAVIEGSPLHSSAISCSGPSPLPTEGSGRGQANFSPWIIDDERDTKEVCGGGGGGVDELLGGRDHPVIKPKRGVGSFERVHQLVTFSRATQRYRIIGGGRFEPYTKEREAWVTPRGMAPGERGRGRLMKRRAFCRTKDCRRVLFGGDEKKLDF</sequence>
<protein>
    <submittedName>
        <fullName evidence="3">Uncharacterized protein</fullName>
    </submittedName>
</protein>
<evidence type="ECO:0000256" key="1">
    <source>
        <dbReference type="SAM" id="MobiDB-lite"/>
    </source>
</evidence>
<dbReference type="EMBL" id="BPLQ01011964">
    <property type="protein sequence ID" value="GIY61681.1"/>
    <property type="molecule type" value="Genomic_DNA"/>
</dbReference>
<accession>A0AAV4UVB6</accession>
<keyword evidence="4" id="KW-1185">Reference proteome</keyword>
<proteinExistence type="predicted"/>
<dbReference type="Proteomes" id="UP001054837">
    <property type="component" value="Unassembled WGS sequence"/>
</dbReference>
<reference evidence="3 4" key="1">
    <citation type="submission" date="2021-06" db="EMBL/GenBank/DDBJ databases">
        <title>Caerostris darwini draft genome.</title>
        <authorList>
            <person name="Kono N."/>
            <person name="Arakawa K."/>
        </authorList>
    </citation>
    <scope>NUCLEOTIDE SEQUENCE [LARGE SCALE GENOMIC DNA]</scope>
</reference>
<evidence type="ECO:0000313" key="3">
    <source>
        <dbReference type="EMBL" id="GIY61681.1"/>
    </source>
</evidence>
<keyword evidence="2" id="KW-0732">Signal</keyword>
<name>A0AAV4UVB6_9ARAC</name>
<dbReference type="AlphaFoldDB" id="A0AAV4UVB6"/>
<organism evidence="3 4">
    <name type="scientific">Caerostris darwini</name>
    <dbReference type="NCBI Taxonomy" id="1538125"/>
    <lineage>
        <taxon>Eukaryota</taxon>
        <taxon>Metazoa</taxon>
        <taxon>Ecdysozoa</taxon>
        <taxon>Arthropoda</taxon>
        <taxon>Chelicerata</taxon>
        <taxon>Arachnida</taxon>
        <taxon>Araneae</taxon>
        <taxon>Araneomorphae</taxon>
        <taxon>Entelegynae</taxon>
        <taxon>Araneoidea</taxon>
        <taxon>Araneidae</taxon>
        <taxon>Caerostris</taxon>
    </lineage>
</organism>
<evidence type="ECO:0000313" key="4">
    <source>
        <dbReference type="Proteomes" id="UP001054837"/>
    </source>
</evidence>
<feature type="region of interest" description="Disordered" evidence="1">
    <location>
        <begin position="65"/>
        <end position="84"/>
    </location>
</feature>
<comment type="caution">
    <text evidence="3">The sequence shown here is derived from an EMBL/GenBank/DDBJ whole genome shotgun (WGS) entry which is preliminary data.</text>
</comment>
<gene>
    <name evidence="3" type="ORF">CDAR_127621</name>
</gene>
<feature type="signal peptide" evidence="2">
    <location>
        <begin position="1"/>
        <end position="20"/>
    </location>
</feature>